<sequence length="190" mass="21390">MKKKSIPQIIRSIQRGSGSGNVFTSKQVKPYLDRELQEVADAIKEFMFAELELSGRHNIRRDQSGLWHNTKVTMTTDGGLIQLPEYGEALDAGRQPGTKMVPLDMLIAWVKRYRILGRVKRTGVFRKASAESVNSAAVAIQRSIYRNGIKARPFIEATLDFQQLLIAEVVDQIMIPEIVSVLEVTFSDKN</sequence>
<dbReference type="EMBL" id="LNAL01000007">
    <property type="protein sequence ID" value="KUG07429.1"/>
    <property type="molecule type" value="Genomic_DNA"/>
</dbReference>
<gene>
    <name evidence="1" type="ORF">ASU33_13835</name>
</gene>
<organism evidence="1 2">
    <name type="scientific">Solirubrum puertoriconensis</name>
    <dbReference type="NCBI Taxonomy" id="1751427"/>
    <lineage>
        <taxon>Bacteria</taxon>
        <taxon>Pseudomonadati</taxon>
        <taxon>Bacteroidota</taxon>
        <taxon>Cytophagia</taxon>
        <taxon>Cytophagales</taxon>
    </lineage>
</organism>
<accession>A0A9X0HK41</accession>
<protein>
    <submittedName>
        <fullName evidence="1">Uncharacterized protein</fullName>
    </submittedName>
</protein>
<comment type="caution">
    <text evidence="1">The sequence shown here is derived from an EMBL/GenBank/DDBJ whole genome shotgun (WGS) entry which is preliminary data.</text>
</comment>
<dbReference type="Proteomes" id="UP000054223">
    <property type="component" value="Unassembled WGS sequence"/>
</dbReference>
<keyword evidence="2" id="KW-1185">Reference proteome</keyword>
<reference evidence="1 2" key="1">
    <citation type="submission" date="2015-11" db="EMBL/GenBank/DDBJ databases">
        <title>Solirubrum puertoriconensis gen. nov. an environmental bacteria isolated in Puerto Rico.</title>
        <authorList>
            <person name="Cuebas-Irizarry M.F."/>
            <person name="Montalvo-Rodriguez R."/>
        </authorList>
    </citation>
    <scope>NUCLEOTIDE SEQUENCE [LARGE SCALE GENOMIC DNA]</scope>
    <source>
        <strain evidence="1 2">MC1A</strain>
    </source>
</reference>
<name>A0A9X0HK41_SOLP1</name>
<evidence type="ECO:0000313" key="2">
    <source>
        <dbReference type="Proteomes" id="UP000054223"/>
    </source>
</evidence>
<dbReference type="AlphaFoldDB" id="A0A9X0HK41"/>
<evidence type="ECO:0000313" key="1">
    <source>
        <dbReference type="EMBL" id="KUG07429.1"/>
    </source>
</evidence>
<proteinExistence type="predicted"/>